<keyword evidence="3 4" id="KW-0408">Iron</keyword>
<dbReference type="EMBL" id="JAEPWM010000004">
    <property type="protein sequence ID" value="MBK6006730.1"/>
    <property type="molecule type" value="Genomic_DNA"/>
</dbReference>
<dbReference type="Pfam" id="PF13442">
    <property type="entry name" value="Cytochrome_CBB3"/>
    <property type="match status" value="1"/>
</dbReference>
<dbReference type="GO" id="GO:0046872">
    <property type="term" value="F:metal ion binding"/>
    <property type="evidence" value="ECO:0007669"/>
    <property type="project" value="UniProtKB-KW"/>
</dbReference>
<evidence type="ECO:0000256" key="4">
    <source>
        <dbReference type="PROSITE-ProRule" id="PRU00433"/>
    </source>
</evidence>
<keyword evidence="8" id="KW-1185">Reference proteome</keyword>
<dbReference type="RefSeq" id="WP_201170760.1">
    <property type="nucleotide sequence ID" value="NZ_JAEPWM010000004.1"/>
</dbReference>
<dbReference type="PROSITE" id="PS51007">
    <property type="entry name" value="CYTC"/>
    <property type="match status" value="1"/>
</dbReference>
<dbReference type="Gene3D" id="1.10.760.10">
    <property type="entry name" value="Cytochrome c-like domain"/>
    <property type="match status" value="1"/>
</dbReference>
<dbReference type="Proteomes" id="UP000630528">
    <property type="component" value="Unassembled WGS sequence"/>
</dbReference>
<gene>
    <name evidence="7" type="ORF">JJB11_11575</name>
</gene>
<evidence type="ECO:0000259" key="6">
    <source>
        <dbReference type="PROSITE" id="PS51007"/>
    </source>
</evidence>
<keyword evidence="1 4" id="KW-0349">Heme</keyword>
<comment type="caution">
    <text evidence="7">The sequence shown here is derived from an EMBL/GenBank/DDBJ whole genome shotgun (WGS) entry which is preliminary data.</text>
</comment>
<evidence type="ECO:0000256" key="3">
    <source>
        <dbReference type="ARBA" id="ARBA00023004"/>
    </source>
</evidence>
<dbReference type="GO" id="GO:0009055">
    <property type="term" value="F:electron transfer activity"/>
    <property type="evidence" value="ECO:0007669"/>
    <property type="project" value="InterPro"/>
</dbReference>
<evidence type="ECO:0000256" key="1">
    <source>
        <dbReference type="ARBA" id="ARBA00022617"/>
    </source>
</evidence>
<feature type="signal peptide" evidence="5">
    <location>
        <begin position="1"/>
        <end position="22"/>
    </location>
</feature>
<keyword evidence="5" id="KW-0732">Signal</keyword>
<evidence type="ECO:0000313" key="7">
    <source>
        <dbReference type="EMBL" id="MBK6006730.1"/>
    </source>
</evidence>
<evidence type="ECO:0000256" key="2">
    <source>
        <dbReference type="ARBA" id="ARBA00022723"/>
    </source>
</evidence>
<dbReference type="InterPro" id="IPR036909">
    <property type="entry name" value="Cyt_c-like_dom_sf"/>
</dbReference>
<feature type="chain" id="PRO_5037994618" evidence="5">
    <location>
        <begin position="23"/>
        <end position="111"/>
    </location>
</feature>
<dbReference type="GO" id="GO:0020037">
    <property type="term" value="F:heme binding"/>
    <property type="evidence" value="ECO:0007669"/>
    <property type="project" value="InterPro"/>
</dbReference>
<dbReference type="SUPFAM" id="SSF46626">
    <property type="entry name" value="Cytochrome c"/>
    <property type="match status" value="1"/>
</dbReference>
<dbReference type="AlphaFoldDB" id="A0A934TTQ4"/>
<sequence length="111" mass="11758">MRHRIRQAAAAAAGLVATAWLAGLAVAAAQPASPAPSPERGKQLYNSYCARCHGINMVNSGAAFDLRTLGPDEHARFEHSVTQGLGAMPAWGSILKPEDIESLWTYVMAGK</sequence>
<reference evidence="7" key="1">
    <citation type="journal article" date="2012" name="J. Microbiol. Biotechnol.">
        <title>Ramlibacter ginsenosidimutans sp. nov., with ginsenoside-converting activity.</title>
        <authorList>
            <person name="Wang L."/>
            <person name="An D.S."/>
            <person name="Kim S.G."/>
            <person name="Jin F.X."/>
            <person name="Kim S.C."/>
            <person name="Lee S.T."/>
            <person name="Im W.T."/>
        </authorList>
    </citation>
    <scope>NUCLEOTIDE SEQUENCE</scope>
    <source>
        <strain evidence="7">KACC 17527</strain>
    </source>
</reference>
<keyword evidence="2 4" id="KW-0479">Metal-binding</keyword>
<dbReference type="InterPro" id="IPR009056">
    <property type="entry name" value="Cyt_c-like_dom"/>
</dbReference>
<organism evidence="7 8">
    <name type="scientific">Ramlibacter ginsenosidimutans</name>
    <dbReference type="NCBI Taxonomy" id="502333"/>
    <lineage>
        <taxon>Bacteria</taxon>
        <taxon>Pseudomonadati</taxon>
        <taxon>Pseudomonadota</taxon>
        <taxon>Betaproteobacteria</taxon>
        <taxon>Burkholderiales</taxon>
        <taxon>Comamonadaceae</taxon>
        <taxon>Ramlibacter</taxon>
    </lineage>
</organism>
<accession>A0A934TTQ4</accession>
<feature type="domain" description="Cytochrome c" evidence="6">
    <location>
        <begin position="36"/>
        <end position="111"/>
    </location>
</feature>
<name>A0A934TTQ4_9BURK</name>
<protein>
    <submittedName>
        <fullName evidence="7">Cytochrome c</fullName>
    </submittedName>
</protein>
<evidence type="ECO:0000313" key="8">
    <source>
        <dbReference type="Proteomes" id="UP000630528"/>
    </source>
</evidence>
<proteinExistence type="predicted"/>
<evidence type="ECO:0000256" key="5">
    <source>
        <dbReference type="SAM" id="SignalP"/>
    </source>
</evidence>
<reference evidence="7" key="2">
    <citation type="submission" date="2021-01" db="EMBL/GenBank/DDBJ databases">
        <authorList>
            <person name="Kang M."/>
        </authorList>
    </citation>
    <scope>NUCLEOTIDE SEQUENCE</scope>
    <source>
        <strain evidence="7">KACC 17527</strain>
    </source>
</reference>